<sequence length="353" mass="38911">MPIDLLKVLIPALLAFWIGIAITPVVTHYLYKHKVWKKRGGKQALDGSVAEEFNRMHGENELHTPRMGGIVIWLSASVTIFGLWALGHFFPSDITTKLDFLSRDQTWIPLFTLLIGALIGFSNDLLDTLDEGPKGMSVSVRLLLVLATSGIIGWWFYGKLGITEVGIPFGLPLEIGWLIIPFFMLVSVSLYASGVIDGIDGLSGFVFTSIFLAYAFIAFNQDQINLAAFCTMMAGAILAFLWFNIPPARFWMTETGSMGITLTIAVIAFMTDSLGEGIGISALPIIAGLLVITVVSNILQVLWKKFKGRKLFKIAPLHHHFEAVGWPSYKVAMRYWVLSIIFAVLGVIFALVA</sequence>
<keyword evidence="4 6" id="KW-1133">Transmembrane helix</keyword>
<dbReference type="GO" id="GO:0071555">
    <property type="term" value="P:cell wall organization"/>
    <property type="evidence" value="ECO:0007669"/>
    <property type="project" value="TreeGrafter"/>
</dbReference>
<organism evidence="7 8">
    <name type="scientific">Candidatus Kaiserbacteria bacterium CG10_big_fil_rev_8_21_14_0_10_45_20</name>
    <dbReference type="NCBI Taxonomy" id="1974607"/>
    <lineage>
        <taxon>Bacteria</taxon>
        <taxon>Candidatus Kaiseribacteriota</taxon>
    </lineage>
</organism>
<evidence type="ECO:0000256" key="6">
    <source>
        <dbReference type="SAM" id="Phobius"/>
    </source>
</evidence>
<feature type="transmembrane region" description="Helical" evidence="6">
    <location>
        <begin position="12"/>
        <end position="31"/>
    </location>
</feature>
<dbReference type="AlphaFoldDB" id="A0A2H0UGG6"/>
<evidence type="ECO:0000313" key="8">
    <source>
        <dbReference type="Proteomes" id="UP000229315"/>
    </source>
</evidence>
<dbReference type="PANTHER" id="PTHR22926">
    <property type="entry name" value="PHOSPHO-N-ACETYLMURAMOYL-PENTAPEPTIDE-TRANSFERASE"/>
    <property type="match status" value="1"/>
</dbReference>
<dbReference type="Pfam" id="PF00953">
    <property type="entry name" value="Glycos_transf_4"/>
    <property type="match status" value="1"/>
</dbReference>
<feature type="transmembrane region" description="Helical" evidence="6">
    <location>
        <begin position="138"/>
        <end position="157"/>
    </location>
</feature>
<feature type="transmembrane region" description="Helical" evidence="6">
    <location>
        <begin position="335"/>
        <end position="352"/>
    </location>
</feature>
<proteinExistence type="predicted"/>
<feature type="transmembrane region" description="Helical" evidence="6">
    <location>
        <begin position="224"/>
        <end position="243"/>
    </location>
</feature>
<feature type="transmembrane region" description="Helical" evidence="6">
    <location>
        <begin position="70"/>
        <end position="87"/>
    </location>
</feature>
<accession>A0A2H0UGG6</accession>
<gene>
    <name evidence="7" type="ORF">COU15_00200</name>
</gene>
<keyword evidence="2" id="KW-0808">Transferase</keyword>
<dbReference type="PANTHER" id="PTHR22926:SF5">
    <property type="entry name" value="PHOSPHO-N-ACETYLMURAMOYL-PENTAPEPTIDE-TRANSFERASE HOMOLOG"/>
    <property type="match status" value="1"/>
</dbReference>
<feature type="transmembrane region" description="Helical" evidence="6">
    <location>
        <begin position="282"/>
        <end position="303"/>
    </location>
</feature>
<feature type="transmembrane region" description="Helical" evidence="6">
    <location>
        <begin position="250"/>
        <end position="270"/>
    </location>
</feature>
<evidence type="ECO:0000256" key="4">
    <source>
        <dbReference type="ARBA" id="ARBA00022989"/>
    </source>
</evidence>
<name>A0A2H0UGG6_9BACT</name>
<dbReference type="EMBL" id="PFBH01000001">
    <property type="protein sequence ID" value="PIR85503.1"/>
    <property type="molecule type" value="Genomic_DNA"/>
</dbReference>
<keyword evidence="3 6" id="KW-0812">Transmembrane</keyword>
<feature type="transmembrane region" description="Helical" evidence="6">
    <location>
        <begin position="169"/>
        <end position="192"/>
    </location>
</feature>
<evidence type="ECO:0000256" key="1">
    <source>
        <dbReference type="ARBA" id="ARBA00004141"/>
    </source>
</evidence>
<evidence type="ECO:0000256" key="5">
    <source>
        <dbReference type="ARBA" id="ARBA00023136"/>
    </source>
</evidence>
<reference evidence="8" key="1">
    <citation type="submission" date="2017-09" db="EMBL/GenBank/DDBJ databases">
        <title>Depth-based differentiation of microbial function through sediment-hosted aquifers and enrichment of novel symbionts in the deep terrestrial subsurface.</title>
        <authorList>
            <person name="Probst A.J."/>
            <person name="Ladd B."/>
            <person name="Jarett J.K."/>
            <person name="Geller-Mcgrath D.E."/>
            <person name="Sieber C.M.K."/>
            <person name="Emerson J.B."/>
            <person name="Anantharaman K."/>
            <person name="Thomas B.C."/>
            <person name="Malmstrom R."/>
            <person name="Stieglmeier M."/>
            <person name="Klingl A."/>
            <person name="Woyke T."/>
            <person name="Ryan C.M."/>
            <person name="Banfield J.F."/>
        </authorList>
    </citation>
    <scope>NUCLEOTIDE SEQUENCE [LARGE SCALE GENOMIC DNA]</scope>
</reference>
<dbReference type="GO" id="GO:0044038">
    <property type="term" value="P:cell wall macromolecule biosynthetic process"/>
    <property type="evidence" value="ECO:0007669"/>
    <property type="project" value="TreeGrafter"/>
</dbReference>
<evidence type="ECO:0000256" key="2">
    <source>
        <dbReference type="ARBA" id="ARBA00022679"/>
    </source>
</evidence>
<feature type="transmembrane region" description="Helical" evidence="6">
    <location>
        <begin position="199"/>
        <end position="218"/>
    </location>
</feature>
<evidence type="ECO:0008006" key="9">
    <source>
        <dbReference type="Google" id="ProtNLM"/>
    </source>
</evidence>
<protein>
    <recommendedName>
        <fullName evidence="9">Phospho-N-acetylmuramoyl-pentapeptide-transferase</fullName>
    </recommendedName>
</protein>
<dbReference type="Proteomes" id="UP000229315">
    <property type="component" value="Unassembled WGS sequence"/>
</dbReference>
<dbReference type="GO" id="GO:0016780">
    <property type="term" value="F:phosphotransferase activity, for other substituted phosphate groups"/>
    <property type="evidence" value="ECO:0007669"/>
    <property type="project" value="InterPro"/>
</dbReference>
<dbReference type="GO" id="GO:0005886">
    <property type="term" value="C:plasma membrane"/>
    <property type="evidence" value="ECO:0007669"/>
    <property type="project" value="TreeGrafter"/>
</dbReference>
<evidence type="ECO:0000256" key="3">
    <source>
        <dbReference type="ARBA" id="ARBA00022692"/>
    </source>
</evidence>
<dbReference type="InterPro" id="IPR000715">
    <property type="entry name" value="Glycosyl_transferase_4"/>
</dbReference>
<evidence type="ECO:0000313" key="7">
    <source>
        <dbReference type="EMBL" id="PIR85503.1"/>
    </source>
</evidence>
<comment type="caution">
    <text evidence="7">The sequence shown here is derived from an EMBL/GenBank/DDBJ whole genome shotgun (WGS) entry which is preliminary data.</text>
</comment>
<comment type="subcellular location">
    <subcellularLocation>
        <location evidence="1">Membrane</location>
        <topology evidence="1">Multi-pass membrane protein</topology>
    </subcellularLocation>
</comment>
<feature type="transmembrane region" description="Helical" evidence="6">
    <location>
        <begin position="107"/>
        <end position="126"/>
    </location>
</feature>
<keyword evidence="5 6" id="KW-0472">Membrane</keyword>